<organism evidence="10 11">
    <name type="scientific">Marasmius tenuissimus</name>
    <dbReference type="NCBI Taxonomy" id="585030"/>
    <lineage>
        <taxon>Eukaryota</taxon>
        <taxon>Fungi</taxon>
        <taxon>Dikarya</taxon>
        <taxon>Basidiomycota</taxon>
        <taxon>Agaricomycotina</taxon>
        <taxon>Agaricomycetes</taxon>
        <taxon>Agaricomycetidae</taxon>
        <taxon>Agaricales</taxon>
        <taxon>Marasmiineae</taxon>
        <taxon>Marasmiaceae</taxon>
        <taxon>Marasmius</taxon>
    </lineage>
</organism>
<dbReference type="PANTHER" id="PTHR15970">
    <property type="entry name" value="ELL-ASSOCIATED FACTOR EAF"/>
    <property type="match status" value="1"/>
</dbReference>
<feature type="region of interest" description="Disordered" evidence="8">
    <location>
        <begin position="416"/>
        <end position="483"/>
    </location>
</feature>
<comment type="subcellular location">
    <subcellularLocation>
        <location evidence="1">Nucleus</location>
    </subcellularLocation>
</comment>
<keyword evidence="4" id="KW-0805">Transcription regulation</keyword>
<sequence length="483" mass="51794">MASTTWTPGPGRHKVNVGSSLTRALKARKGNQPPQKSNKLPDRDFYALRYNFKPSSIDSTKSGNMEVKRNKDGPNSSIIVEHPAQPSGAHVYKGREDPAKEWACVLIFDEETGSYTLEKLESFVSLEHVEKRAESLTQPAPSPLPTTTERSTRDLPEKQDGDLDSDFAEILPEELVSRPTKEDSEEDIPIQQTVPSRPPPAPRSTQPAPKVRPKLPAKPPPSSTSSKPKKAPKRSTPEFSDPEDIVHVPKPAPTTSKRARPSPPPPAPAKAPAPQPPAATKPPPTKRAPARKQPSPPPPRARAALELPGAGPSFLPGAPLPSSSSSSSRQPPSLSLPPVTAAVPPVAEEPPAPVPASDSEEDEEWDEVAAPPGVSTNLTMIEETPGLDDIHHHEVENEAGEEIDMDDFADLLNEQLGDEGAGDAPVEEEDAGFGLFPDSPEPQHEELPMPVPRPGVGPISMNAYVGGVDDEEEYSSSDESDDD</sequence>
<keyword evidence="5" id="KW-0010">Activator</keyword>
<keyword evidence="6" id="KW-0804">Transcription</keyword>
<feature type="compositionally biased region" description="Low complexity" evidence="8">
    <location>
        <begin position="301"/>
        <end position="346"/>
    </location>
</feature>
<evidence type="ECO:0000259" key="9">
    <source>
        <dbReference type="Pfam" id="PF09816"/>
    </source>
</evidence>
<feature type="region of interest" description="Disordered" evidence="8">
    <location>
        <begin position="56"/>
        <end position="92"/>
    </location>
</feature>
<comment type="similarity">
    <text evidence="2">Belongs to the EAF family.</text>
</comment>
<proteinExistence type="inferred from homology"/>
<evidence type="ECO:0000256" key="8">
    <source>
        <dbReference type="SAM" id="MobiDB-lite"/>
    </source>
</evidence>
<keyword evidence="3" id="KW-0597">Phosphoprotein</keyword>
<evidence type="ECO:0000256" key="7">
    <source>
        <dbReference type="ARBA" id="ARBA00023242"/>
    </source>
</evidence>
<name>A0ABR2ZNZ7_9AGAR</name>
<evidence type="ECO:0000256" key="1">
    <source>
        <dbReference type="ARBA" id="ARBA00004123"/>
    </source>
</evidence>
<evidence type="ECO:0000256" key="6">
    <source>
        <dbReference type="ARBA" id="ARBA00023163"/>
    </source>
</evidence>
<evidence type="ECO:0000256" key="3">
    <source>
        <dbReference type="ARBA" id="ARBA00022553"/>
    </source>
</evidence>
<reference evidence="10 11" key="1">
    <citation type="submission" date="2024-05" db="EMBL/GenBank/DDBJ databases">
        <title>A draft genome resource for the thread blight pathogen Marasmius tenuissimus strain MS-2.</title>
        <authorList>
            <person name="Yulfo-Soto G.E."/>
            <person name="Baruah I.K."/>
            <person name="Amoako-Attah I."/>
            <person name="Bukari Y."/>
            <person name="Meinhardt L.W."/>
            <person name="Bailey B.A."/>
            <person name="Cohen S.P."/>
        </authorList>
    </citation>
    <scope>NUCLEOTIDE SEQUENCE [LARGE SCALE GENOMIC DNA]</scope>
    <source>
        <strain evidence="10 11">MS-2</strain>
    </source>
</reference>
<dbReference type="Pfam" id="PF09816">
    <property type="entry name" value="EAF"/>
    <property type="match status" value="1"/>
</dbReference>
<feature type="region of interest" description="Disordered" evidence="8">
    <location>
        <begin position="129"/>
        <end position="378"/>
    </location>
</feature>
<evidence type="ECO:0000256" key="2">
    <source>
        <dbReference type="ARBA" id="ARBA00007798"/>
    </source>
</evidence>
<comment type="caution">
    <text evidence="10">The sequence shown here is derived from an EMBL/GenBank/DDBJ whole genome shotgun (WGS) entry which is preliminary data.</text>
</comment>
<dbReference type="InterPro" id="IPR027093">
    <property type="entry name" value="EAF_fam"/>
</dbReference>
<gene>
    <name evidence="10" type="ORF">AAF712_010486</name>
</gene>
<evidence type="ECO:0000256" key="4">
    <source>
        <dbReference type="ARBA" id="ARBA00023015"/>
    </source>
</evidence>
<feature type="domain" description="Transcription elongation factor Eaf N-terminal" evidence="9">
    <location>
        <begin position="13"/>
        <end position="130"/>
    </location>
</feature>
<dbReference type="Proteomes" id="UP001437256">
    <property type="component" value="Unassembled WGS sequence"/>
</dbReference>
<feature type="compositionally biased region" description="Acidic residues" evidence="8">
    <location>
        <begin position="416"/>
        <end position="431"/>
    </location>
</feature>
<keyword evidence="7" id="KW-0539">Nucleus</keyword>
<dbReference type="PANTHER" id="PTHR15970:SF2">
    <property type="entry name" value="ELL-ASSOCIATED FACTOR EAF"/>
    <property type="match status" value="1"/>
</dbReference>
<feature type="compositionally biased region" description="Pro residues" evidence="8">
    <location>
        <begin position="261"/>
        <end position="286"/>
    </location>
</feature>
<feature type="compositionally biased region" description="Acidic residues" evidence="8">
    <location>
        <begin position="468"/>
        <end position="483"/>
    </location>
</feature>
<feature type="compositionally biased region" description="Basic and acidic residues" evidence="8">
    <location>
        <begin position="150"/>
        <end position="161"/>
    </location>
</feature>
<accession>A0ABR2ZNZ7</accession>
<keyword evidence="11" id="KW-1185">Reference proteome</keyword>
<feature type="compositionally biased region" description="Acidic residues" evidence="8">
    <location>
        <begin position="358"/>
        <end position="367"/>
    </location>
</feature>
<evidence type="ECO:0000256" key="5">
    <source>
        <dbReference type="ARBA" id="ARBA00023159"/>
    </source>
</evidence>
<evidence type="ECO:0000313" key="11">
    <source>
        <dbReference type="Proteomes" id="UP001437256"/>
    </source>
</evidence>
<dbReference type="InterPro" id="IPR019194">
    <property type="entry name" value="Tscrpt_elong_fac_Eaf_N"/>
</dbReference>
<feature type="compositionally biased region" description="Polar residues" evidence="8">
    <location>
        <begin position="135"/>
        <end position="149"/>
    </location>
</feature>
<dbReference type="EMBL" id="JBBXMP010000100">
    <property type="protein sequence ID" value="KAL0062649.1"/>
    <property type="molecule type" value="Genomic_DNA"/>
</dbReference>
<protein>
    <recommendedName>
        <fullName evidence="9">Transcription elongation factor Eaf N-terminal domain-containing protein</fullName>
    </recommendedName>
</protein>
<evidence type="ECO:0000313" key="10">
    <source>
        <dbReference type="EMBL" id="KAL0062649.1"/>
    </source>
</evidence>